<proteinExistence type="predicted"/>
<dbReference type="InParanoid" id="T1FJ29"/>
<sequence length="480" mass="55652">MEFENIYLTLRKREYSCPINPYRQNMKLLKFLLSKHDIHEEVFSSECTIESKYKLFYDNLIVFNNKLQKYSNIFSKTCMKGIKIKFKSISSSKYGKIEDCLFSQCPVEDVSYLESLEQPHFYVISQNNWFLRINCHTCTVDKELYMTDLCKFKLIMWDVQEERLYLSATISEGGKKTFVFALFSVWPLRFQGVFSLSSKSFGFDMKEALLSENMLLVTSSDAMVRIFGLDCEFYSKPVNNLKFESLPVIPSIENYCRLLFEVPAPWDFFTVGGMPWHYIVFSSFSQSQFSVQCLRTRTVAKDGKLNIKNALLDPDKCFFYPDSSGKIVKVSNDSVELYNLKSDGYDKFNNPTCSVELLYMLDYSEEKRPVVTHTSSGRAIKKRTFPGAISENFHSKVQLVICEIDMDIIGVVTLSRCSSNVAAITFYEIDTGNYITKLEFAEAWDVNAEHDVKLDLDILYHYIKTNSKHVLIVYRLMSKS</sequence>
<dbReference type="OMA" id="RINCHTC"/>
<organism evidence="2 3">
    <name type="scientific">Helobdella robusta</name>
    <name type="common">Californian leech</name>
    <dbReference type="NCBI Taxonomy" id="6412"/>
    <lineage>
        <taxon>Eukaryota</taxon>
        <taxon>Metazoa</taxon>
        <taxon>Spiralia</taxon>
        <taxon>Lophotrochozoa</taxon>
        <taxon>Annelida</taxon>
        <taxon>Clitellata</taxon>
        <taxon>Hirudinea</taxon>
        <taxon>Rhynchobdellida</taxon>
        <taxon>Glossiphoniidae</taxon>
        <taxon>Helobdella</taxon>
    </lineage>
</organism>
<accession>T1FJ29</accession>
<keyword evidence="3" id="KW-1185">Reference proteome</keyword>
<dbReference type="EMBL" id="AMQM01008524">
    <property type="status" value="NOT_ANNOTATED_CDS"/>
    <property type="molecule type" value="Genomic_DNA"/>
</dbReference>
<dbReference type="GO" id="GO:0016567">
    <property type="term" value="P:protein ubiquitination"/>
    <property type="evidence" value="ECO:0007669"/>
    <property type="project" value="InterPro"/>
</dbReference>
<name>T1FJ29_HELRO</name>
<protein>
    <submittedName>
        <fullName evidence="1 2">Uncharacterized protein</fullName>
    </submittedName>
</protein>
<gene>
    <name evidence="2" type="primary">20208828</name>
    <name evidence="1" type="ORF">HELRODRAFT_183003</name>
</gene>
<dbReference type="OrthoDB" id="9971789at2759"/>
<reference evidence="2" key="3">
    <citation type="submission" date="2015-06" db="UniProtKB">
        <authorList>
            <consortium name="EnsemblMetazoa"/>
        </authorList>
    </citation>
    <scope>IDENTIFICATION</scope>
</reference>
<dbReference type="Proteomes" id="UP000015101">
    <property type="component" value="Unassembled WGS sequence"/>
</dbReference>
<dbReference type="STRING" id="6412.T1FJ29"/>
<dbReference type="PANTHER" id="PTHR14815">
    <property type="entry name" value="DDB1- AND CUL4-ASSOCIATED FACTOR 17"/>
    <property type="match status" value="1"/>
</dbReference>
<dbReference type="HOGENOM" id="CLU_604033_0_0_1"/>
<evidence type="ECO:0000313" key="3">
    <source>
        <dbReference type="Proteomes" id="UP000015101"/>
    </source>
</evidence>
<evidence type="ECO:0000313" key="2">
    <source>
        <dbReference type="EnsemblMetazoa" id="HelroP183003"/>
    </source>
</evidence>
<reference evidence="3" key="1">
    <citation type="submission" date="2012-12" db="EMBL/GenBank/DDBJ databases">
        <authorList>
            <person name="Hellsten U."/>
            <person name="Grimwood J."/>
            <person name="Chapman J.A."/>
            <person name="Shapiro H."/>
            <person name="Aerts A."/>
            <person name="Otillar R.P."/>
            <person name="Terry A.Y."/>
            <person name="Boore J.L."/>
            <person name="Simakov O."/>
            <person name="Marletaz F."/>
            <person name="Cho S.-J."/>
            <person name="Edsinger-Gonzales E."/>
            <person name="Havlak P."/>
            <person name="Kuo D.-H."/>
            <person name="Larsson T."/>
            <person name="Lv J."/>
            <person name="Arendt D."/>
            <person name="Savage R."/>
            <person name="Osoegawa K."/>
            <person name="de Jong P."/>
            <person name="Lindberg D.R."/>
            <person name="Seaver E.C."/>
            <person name="Weisblat D.A."/>
            <person name="Putnam N.H."/>
            <person name="Grigoriev I.V."/>
            <person name="Rokhsar D.S."/>
        </authorList>
    </citation>
    <scope>NUCLEOTIDE SEQUENCE</scope>
</reference>
<dbReference type="CTD" id="20208828"/>
<dbReference type="GeneID" id="20208828"/>
<dbReference type="InterPro" id="IPR031620">
    <property type="entry name" value="DCAF17"/>
</dbReference>
<dbReference type="Pfam" id="PF15802">
    <property type="entry name" value="DCAF17"/>
    <property type="match status" value="1"/>
</dbReference>
<dbReference type="eggNOG" id="ENOG502QQ41">
    <property type="taxonomic scope" value="Eukaryota"/>
</dbReference>
<evidence type="ECO:0000313" key="1">
    <source>
        <dbReference type="EMBL" id="ESN89886.1"/>
    </source>
</evidence>
<dbReference type="AlphaFoldDB" id="T1FJ29"/>
<dbReference type="RefSeq" id="XP_009031969.1">
    <property type="nucleotide sequence ID" value="XM_009033721.1"/>
</dbReference>
<reference evidence="1 3" key="2">
    <citation type="journal article" date="2013" name="Nature">
        <title>Insights into bilaterian evolution from three spiralian genomes.</title>
        <authorList>
            <person name="Simakov O."/>
            <person name="Marletaz F."/>
            <person name="Cho S.J."/>
            <person name="Edsinger-Gonzales E."/>
            <person name="Havlak P."/>
            <person name="Hellsten U."/>
            <person name="Kuo D.H."/>
            <person name="Larsson T."/>
            <person name="Lv J."/>
            <person name="Arendt D."/>
            <person name="Savage R."/>
            <person name="Osoegawa K."/>
            <person name="de Jong P."/>
            <person name="Grimwood J."/>
            <person name="Chapman J.A."/>
            <person name="Shapiro H."/>
            <person name="Aerts A."/>
            <person name="Otillar R.P."/>
            <person name="Terry A.Y."/>
            <person name="Boore J.L."/>
            <person name="Grigoriev I.V."/>
            <person name="Lindberg D.R."/>
            <person name="Seaver E.C."/>
            <person name="Weisblat D.A."/>
            <person name="Putnam N.H."/>
            <person name="Rokhsar D.S."/>
        </authorList>
    </citation>
    <scope>NUCLEOTIDE SEQUENCE</scope>
</reference>
<dbReference type="KEGG" id="hro:HELRODRAFT_183003"/>
<dbReference type="EnsemblMetazoa" id="HelroT183003">
    <property type="protein sequence ID" value="HelroP183003"/>
    <property type="gene ID" value="HelroG183003"/>
</dbReference>
<dbReference type="PANTHER" id="PTHR14815:SF2">
    <property type="entry name" value="DDB1- AND CUL4-ASSOCIATED FACTOR 17"/>
    <property type="match status" value="1"/>
</dbReference>
<dbReference type="GO" id="GO:0080008">
    <property type="term" value="C:Cul4-RING E3 ubiquitin ligase complex"/>
    <property type="evidence" value="ECO:0000318"/>
    <property type="project" value="GO_Central"/>
</dbReference>
<dbReference type="EMBL" id="KB097792">
    <property type="protein sequence ID" value="ESN89886.1"/>
    <property type="molecule type" value="Genomic_DNA"/>
</dbReference>